<evidence type="ECO:0000313" key="4">
    <source>
        <dbReference type="EMBL" id="OOF37227.1"/>
    </source>
</evidence>
<feature type="transmembrane region" description="Helical" evidence="2">
    <location>
        <begin position="6"/>
        <end position="25"/>
    </location>
</feature>
<feature type="transmembrane region" description="Helical" evidence="2">
    <location>
        <begin position="62"/>
        <end position="79"/>
    </location>
</feature>
<comment type="similarity">
    <text evidence="1">Belongs to the peptidase A24 family.</text>
</comment>
<dbReference type="OrthoDB" id="5689065at2"/>
<dbReference type="GO" id="GO:0005886">
    <property type="term" value="C:plasma membrane"/>
    <property type="evidence" value="ECO:0007669"/>
    <property type="project" value="TreeGrafter"/>
</dbReference>
<feature type="transmembrane region" description="Helical" evidence="2">
    <location>
        <begin position="138"/>
        <end position="155"/>
    </location>
</feature>
<name>A0A1V3IAY3_9PAST</name>
<keyword evidence="2" id="KW-0472">Membrane</keyword>
<evidence type="ECO:0000256" key="2">
    <source>
        <dbReference type="SAM" id="Phobius"/>
    </source>
</evidence>
<comment type="caution">
    <text evidence="4">The sequence shown here is derived from an EMBL/GenBank/DDBJ whole genome shotgun (WGS) entry which is preliminary data.</text>
</comment>
<organism evidence="4 5">
    <name type="scientific">Rodentibacter heidelbergensis</name>
    <dbReference type="NCBI Taxonomy" id="1908258"/>
    <lineage>
        <taxon>Bacteria</taxon>
        <taxon>Pseudomonadati</taxon>
        <taxon>Pseudomonadota</taxon>
        <taxon>Gammaproteobacteria</taxon>
        <taxon>Pasteurellales</taxon>
        <taxon>Pasteurellaceae</taxon>
        <taxon>Rodentibacter</taxon>
    </lineage>
</organism>
<proteinExistence type="inferred from homology"/>
<keyword evidence="2" id="KW-1133">Transmembrane helix</keyword>
<dbReference type="InterPro" id="IPR050882">
    <property type="entry name" value="Prepilin_peptidase/N-MTase"/>
</dbReference>
<dbReference type="PANTHER" id="PTHR30487">
    <property type="entry name" value="TYPE 4 PREPILIN-LIKE PROTEINS LEADER PEPTIDE-PROCESSING ENZYME"/>
    <property type="match status" value="1"/>
</dbReference>
<reference evidence="4 5" key="1">
    <citation type="submission" date="2016-10" db="EMBL/GenBank/DDBJ databases">
        <title>Rodentibacter gen. nov. and new species.</title>
        <authorList>
            <person name="Christensen H."/>
        </authorList>
    </citation>
    <scope>NUCLEOTIDE SEQUENCE [LARGE SCALE GENOMIC DNA]</scope>
    <source>
        <strain evidence="4 5">Ac69</strain>
    </source>
</reference>
<dbReference type="GO" id="GO:0006465">
    <property type="term" value="P:signal peptide processing"/>
    <property type="evidence" value="ECO:0007669"/>
    <property type="project" value="TreeGrafter"/>
</dbReference>
<dbReference type="RefSeq" id="WP_077426679.1">
    <property type="nucleotide sequence ID" value="NZ_MLHH01000005.1"/>
</dbReference>
<keyword evidence="5" id="KW-1185">Reference proteome</keyword>
<protein>
    <submittedName>
        <fullName evidence="4">Prepilin peptidase</fullName>
    </submittedName>
</protein>
<feature type="transmembrane region" description="Helical" evidence="2">
    <location>
        <begin position="184"/>
        <end position="201"/>
    </location>
</feature>
<evidence type="ECO:0000256" key="1">
    <source>
        <dbReference type="ARBA" id="ARBA00005801"/>
    </source>
</evidence>
<dbReference type="InterPro" id="IPR000045">
    <property type="entry name" value="Prepilin_IV_endopep_pep"/>
</dbReference>
<sequence>MMLFSAFLLGGIVGILLWLYVANFIERLQRDIYHTYLELFPQCPPLFRPHLAAIQRKKCGHILRYFFCCGMVFAALINLTDNPFLALWLGSSVILLWAIAYLDWQYQLISPTPCLWLTTLGLMGATQSFSFLTLEESLQSAVVFFLVFYGIYWGAKWLYKKEAFGQGDYWLALGIGSYLPLEHLPYFLLIACLLGIVFALICQKRNTFLPFAPFLCVSTFVVWLFNYSL</sequence>
<evidence type="ECO:0000259" key="3">
    <source>
        <dbReference type="Pfam" id="PF01478"/>
    </source>
</evidence>
<feature type="transmembrane region" description="Helical" evidence="2">
    <location>
        <begin position="85"/>
        <end position="102"/>
    </location>
</feature>
<dbReference type="STRING" id="1908258.BKK48_02790"/>
<dbReference type="AlphaFoldDB" id="A0A1V3IAY3"/>
<evidence type="ECO:0000313" key="5">
    <source>
        <dbReference type="Proteomes" id="UP000189437"/>
    </source>
</evidence>
<dbReference type="PANTHER" id="PTHR30487:SF0">
    <property type="entry name" value="PREPILIN LEADER PEPTIDASE_N-METHYLTRANSFERASE-RELATED"/>
    <property type="match status" value="1"/>
</dbReference>
<dbReference type="EMBL" id="MLHH01000005">
    <property type="protein sequence ID" value="OOF37227.1"/>
    <property type="molecule type" value="Genomic_DNA"/>
</dbReference>
<gene>
    <name evidence="4" type="ORF">BKK48_02790</name>
</gene>
<dbReference type="GO" id="GO:0004190">
    <property type="term" value="F:aspartic-type endopeptidase activity"/>
    <property type="evidence" value="ECO:0007669"/>
    <property type="project" value="InterPro"/>
</dbReference>
<feature type="domain" description="Prepilin type IV endopeptidase peptidase" evidence="3">
    <location>
        <begin position="93"/>
        <end position="200"/>
    </location>
</feature>
<accession>A0A1V3IAY3</accession>
<keyword evidence="2" id="KW-0812">Transmembrane</keyword>
<feature type="transmembrane region" description="Helical" evidence="2">
    <location>
        <begin position="207"/>
        <end position="225"/>
    </location>
</feature>
<dbReference type="Gene3D" id="1.20.120.1220">
    <property type="match status" value="1"/>
</dbReference>
<dbReference type="Proteomes" id="UP000189437">
    <property type="component" value="Unassembled WGS sequence"/>
</dbReference>
<dbReference type="Pfam" id="PF01478">
    <property type="entry name" value="Peptidase_A24"/>
    <property type="match status" value="1"/>
</dbReference>